<dbReference type="RefSeq" id="WP_013149526.1">
    <property type="nucleotide sequence ID" value="NC_014209.1"/>
</dbReference>
<dbReference type="InterPro" id="IPR053843">
    <property type="entry name" value="DnaD_N"/>
</dbReference>
<dbReference type="EMBL" id="CP002032">
    <property type="protein sequence ID" value="ADH59847.1"/>
    <property type="molecule type" value="Genomic_DNA"/>
</dbReference>
<sequence>MLSSNFTARFGEVIVRSGIASIPDAVFSFQKELGLSVGECWFIAQILRFKWTTELPKPSLKKMADYTGVSVRTLHNYKNSLIEKGYLRIINRTDEQGRQTTNYYDFTGLFERIIKILSSKEEPETNPFEEDILETGEEDYKEREGENFAQGGGKIFTLGGEKISPWRVKKQHPYKQNNKETEEYETEEYINNNPPNGGTNSQPSAGVVVEINEQYKKITGRDKVSFFAALLEEYSAEKVMNAVAYLEKAMLRGKIDNPEGFIISALRENWDTQPFEQEQKLKKEFTPPRNYFNSYTQRTYDVEELERRLLEYSRKEFFSNKELLEMDEETLFDDSS</sequence>
<evidence type="ECO:0000313" key="3">
    <source>
        <dbReference type="Proteomes" id="UP000002064"/>
    </source>
</evidence>
<evidence type="ECO:0000313" key="2">
    <source>
        <dbReference type="EMBL" id="ADH59847.1"/>
    </source>
</evidence>
<accession>A0ABN3YYK5</accession>
<dbReference type="Gene3D" id="1.10.10.10">
    <property type="entry name" value="Winged helix-like DNA-binding domain superfamily/Winged helix DNA-binding domain"/>
    <property type="match status" value="1"/>
</dbReference>
<reference evidence="2 3" key="1">
    <citation type="submission" date="2010-05" db="EMBL/GenBank/DDBJ databases">
        <title>Complete sequence of Thermoanaerobacter mathranii subsp. mathranii mathranii str. A3.</title>
        <authorList>
            <consortium name="US DOE Joint Genome Institute"/>
            <person name="Lucas S."/>
            <person name="Copeland A."/>
            <person name="Lapidus A."/>
            <person name="Cheng J.-F."/>
            <person name="Bruce D."/>
            <person name="Goodwin L."/>
            <person name="Pitluck S."/>
            <person name="Held B."/>
            <person name="Detter J.C."/>
            <person name="Han C."/>
            <person name="Tapia R."/>
            <person name="Land M."/>
            <person name="Hauser L."/>
            <person name="Kyrpides N."/>
            <person name="Mikhailova N."/>
            <person name="Zhou J."/>
            <person name="Hemme C."/>
            <person name="Woyke T."/>
        </authorList>
    </citation>
    <scope>NUCLEOTIDE SEQUENCE [LARGE SCALE GENOMIC DNA]</scope>
    <source>
        <strain evidence="2 3">A3</strain>
    </source>
</reference>
<organism evidence="2 3">
    <name type="scientific">Thermoanaerobacter mathranii subsp. mathranii (strain DSM 11426 / CCUG 53645 / CIP 108742 / A3)</name>
    <dbReference type="NCBI Taxonomy" id="583358"/>
    <lineage>
        <taxon>Bacteria</taxon>
        <taxon>Bacillati</taxon>
        <taxon>Bacillota</taxon>
        <taxon>Clostridia</taxon>
        <taxon>Thermoanaerobacterales</taxon>
        <taxon>Thermoanaerobacteraceae</taxon>
        <taxon>Thermoanaerobacter</taxon>
    </lineage>
</organism>
<proteinExistence type="predicted"/>
<dbReference type="Proteomes" id="UP000002064">
    <property type="component" value="Chromosome"/>
</dbReference>
<feature type="domain" description="DnaD N-terminal" evidence="1">
    <location>
        <begin position="22"/>
        <end position="122"/>
    </location>
</feature>
<protein>
    <recommendedName>
        <fullName evidence="1">DnaD N-terminal domain-containing protein</fullName>
    </recommendedName>
</protein>
<keyword evidence="3" id="KW-1185">Reference proteome</keyword>
<evidence type="ECO:0000259" key="1">
    <source>
        <dbReference type="Pfam" id="PF21984"/>
    </source>
</evidence>
<gene>
    <name evidence="2" type="ordered locus">Tmath_0060</name>
</gene>
<name>A0ABN3YYK5_THEM3</name>
<dbReference type="InterPro" id="IPR036388">
    <property type="entry name" value="WH-like_DNA-bd_sf"/>
</dbReference>
<dbReference type="Pfam" id="PF21984">
    <property type="entry name" value="DnaD_N"/>
    <property type="match status" value="1"/>
</dbReference>